<dbReference type="EMBL" id="PDCK01000042">
    <property type="protein sequence ID" value="PRQ36103.1"/>
    <property type="molecule type" value="Genomic_DNA"/>
</dbReference>
<protein>
    <submittedName>
        <fullName evidence="2">Uncharacterized protein</fullName>
    </submittedName>
</protein>
<evidence type="ECO:0000313" key="2">
    <source>
        <dbReference type="EMBL" id="PRQ36103.1"/>
    </source>
</evidence>
<dbReference type="Proteomes" id="UP000238479">
    <property type="component" value="Chromosome 4"/>
</dbReference>
<gene>
    <name evidence="2" type="ORF">RchiOBHm_Chr4g0387741</name>
</gene>
<name>A0A2P6QPL7_ROSCH</name>
<evidence type="ECO:0000313" key="3">
    <source>
        <dbReference type="Proteomes" id="UP000238479"/>
    </source>
</evidence>
<dbReference type="AlphaFoldDB" id="A0A2P6QPL7"/>
<sequence length="50" mass="5804">MVNRLNWLSCVLEVLYHSTLCRSCIQLWEANLKELAVQQERRGGAINDTK</sequence>
<feature type="signal peptide" evidence="1">
    <location>
        <begin position="1"/>
        <end position="21"/>
    </location>
</feature>
<comment type="caution">
    <text evidence="2">The sequence shown here is derived from an EMBL/GenBank/DDBJ whole genome shotgun (WGS) entry which is preliminary data.</text>
</comment>
<accession>A0A2P6QPL7</accession>
<keyword evidence="3" id="KW-1185">Reference proteome</keyword>
<organism evidence="2 3">
    <name type="scientific">Rosa chinensis</name>
    <name type="common">China rose</name>
    <dbReference type="NCBI Taxonomy" id="74649"/>
    <lineage>
        <taxon>Eukaryota</taxon>
        <taxon>Viridiplantae</taxon>
        <taxon>Streptophyta</taxon>
        <taxon>Embryophyta</taxon>
        <taxon>Tracheophyta</taxon>
        <taxon>Spermatophyta</taxon>
        <taxon>Magnoliopsida</taxon>
        <taxon>eudicotyledons</taxon>
        <taxon>Gunneridae</taxon>
        <taxon>Pentapetalae</taxon>
        <taxon>rosids</taxon>
        <taxon>fabids</taxon>
        <taxon>Rosales</taxon>
        <taxon>Rosaceae</taxon>
        <taxon>Rosoideae</taxon>
        <taxon>Rosoideae incertae sedis</taxon>
        <taxon>Rosa</taxon>
    </lineage>
</organism>
<feature type="chain" id="PRO_5015116519" evidence="1">
    <location>
        <begin position="22"/>
        <end position="50"/>
    </location>
</feature>
<keyword evidence="1" id="KW-0732">Signal</keyword>
<dbReference type="Gramene" id="PRQ36103">
    <property type="protein sequence ID" value="PRQ36103"/>
    <property type="gene ID" value="RchiOBHm_Chr4g0387741"/>
</dbReference>
<reference evidence="2 3" key="1">
    <citation type="journal article" date="2018" name="Nat. Genet.">
        <title>The Rosa genome provides new insights in the design of modern roses.</title>
        <authorList>
            <person name="Bendahmane M."/>
        </authorList>
    </citation>
    <scope>NUCLEOTIDE SEQUENCE [LARGE SCALE GENOMIC DNA]</scope>
    <source>
        <strain evidence="3">cv. Old Blush</strain>
    </source>
</reference>
<evidence type="ECO:0000256" key="1">
    <source>
        <dbReference type="SAM" id="SignalP"/>
    </source>
</evidence>
<proteinExistence type="predicted"/>